<evidence type="ECO:0000313" key="2">
    <source>
        <dbReference type="EMBL" id="CDJ62873.1"/>
    </source>
</evidence>
<dbReference type="Proteomes" id="UP000030754">
    <property type="component" value="Unassembled WGS sequence"/>
</dbReference>
<dbReference type="RefSeq" id="XP_013440235.1">
    <property type="nucleotide sequence ID" value="XM_013584781.1"/>
</dbReference>
<evidence type="ECO:0000313" key="3">
    <source>
        <dbReference type="Proteomes" id="UP000030754"/>
    </source>
</evidence>
<keyword evidence="3" id="KW-1185">Reference proteome</keyword>
<evidence type="ECO:0000256" key="1">
    <source>
        <dbReference type="SAM" id="MobiDB-lite"/>
    </source>
</evidence>
<dbReference type="EMBL" id="HG722623">
    <property type="protein sequence ID" value="CDJ62873.1"/>
    <property type="molecule type" value="Genomic_DNA"/>
</dbReference>
<reference evidence="2" key="1">
    <citation type="submission" date="2013-10" db="EMBL/GenBank/DDBJ databases">
        <title>Genomic analysis of the causative agents of coccidiosis in chickens.</title>
        <authorList>
            <person name="Reid A.J."/>
            <person name="Blake D."/>
            <person name="Billington K."/>
            <person name="Browne H."/>
            <person name="Dunn M."/>
            <person name="Hung S."/>
            <person name="Kawahara F."/>
            <person name="Miranda-Saavedra D."/>
            <person name="Mourier T."/>
            <person name="Nagra H."/>
            <person name="Otto T.D."/>
            <person name="Rawlings N."/>
            <person name="Sanchez A."/>
            <person name="Sanders M."/>
            <person name="Subramaniam C."/>
            <person name="Tay Y."/>
            <person name="Dear P."/>
            <person name="Doerig C."/>
            <person name="Gruber A."/>
            <person name="Parkinson J."/>
            <person name="Shirley M."/>
            <person name="Wan K.L."/>
            <person name="Berriman M."/>
            <person name="Tomley F."/>
            <person name="Pain A."/>
        </authorList>
    </citation>
    <scope>NUCLEOTIDE SEQUENCE [LARGE SCALE GENOMIC DNA]</scope>
    <source>
        <strain evidence="2">Houghton</strain>
    </source>
</reference>
<sequence>MLHACSVFVTRRLPSWPSSRRLAAGGEPEATSGGGAYTSFCEALYECQESQQSTVVVTERLAESTLRHPPLPILGEHQSILSERAANSVFERLDSTEEPAQEDEKRGAKSDLGSGGHGKQLEEVQLSQTLNSGPWLGANFEDFATRAPKRHGSASSSKTKRLKASNFQSDSNIPPQSTSALSYKALRGLGGALGGVEQQQNAPEFFLGESLDSTLSCHHAVGGGWGLADPILQVPSTSELCNNFGQLGNENARDVLEGVERLPGRSAGVSPEDPSSAKFENFALFYPKDDATAVQEWIRDVNHHMGGNGEFCRSLAGDIERLPLPVVLPGVSSSGMEAGNAPASYSLEDDSSALQQWLQEVTDHMSETSDFRSCLGQPGDGNSLGAPGEAERLPFPGNFLLAEGSSVVPEESDVFESFTAAGDAGAAQEWLQGPSSLTQRTSGFHSNLQQTVIGHPSDSSIIANAPIFPRSTEEFRLAPSLQAQVFDGASKDAGTTLYSSDEEALDAYIEELQMSGEFEDIIPKRSVSRDDPRPFARRWLQADDDLYGKPGQSSTMTSGISGGSAIVAALQRRESMDNHPFYRLPAKSPPPGNRVFSLVLALTYNQIKSRPFRLLALVKDLLKQDSLNDSSQDALIEAAERLYGYSQNNMPVTAPRKWPYYYVEILGTIFLLVDALFCAAEVLGSNAKKELWWPHLINRVNDAVGAFRAERWLYFGKQRKNIELAKALASALDVYKNGRRPSAYTVVNLKRCLLCDPANVKFRSTSWKSWRADDLEWISSAQRRLLKRL</sequence>
<feature type="compositionally biased region" description="Polar residues" evidence="1">
    <location>
        <begin position="165"/>
        <end position="176"/>
    </location>
</feature>
<gene>
    <name evidence="2" type="ORF">ENH_00030160</name>
</gene>
<feature type="region of interest" description="Disordered" evidence="1">
    <location>
        <begin position="93"/>
        <end position="118"/>
    </location>
</feature>
<organism evidence="2 3">
    <name type="scientific">Eimeria necatrix</name>
    <dbReference type="NCBI Taxonomy" id="51315"/>
    <lineage>
        <taxon>Eukaryota</taxon>
        <taxon>Sar</taxon>
        <taxon>Alveolata</taxon>
        <taxon>Apicomplexa</taxon>
        <taxon>Conoidasida</taxon>
        <taxon>Coccidia</taxon>
        <taxon>Eucoccidiorida</taxon>
        <taxon>Eimeriorina</taxon>
        <taxon>Eimeriidae</taxon>
        <taxon>Eimeria</taxon>
    </lineage>
</organism>
<name>U6MIH2_9EIME</name>
<feature type="compositionally biased region" description="Basic residues" evidence="1">
    <location>
        <begin position="147"/>
        <end position="163"/>
    </location>
</feature>
<dbReference type="GeneID" id="25473181"/>
<reference evidence="2" key="2">
    <citation type="submission" date="2013-10" db="EMBL/GenBank/DDBJ databases">
        <authorList>
            <person name="Aslett M."/>
        </authorList>
    </citation>
    <scope>NUCLEOTIDE SEQUENCE [LARGE SCALE GENOMIC DNA]</scope>
    <source>
        <strain evidence="2">Houghton</strain>
    </source>
</reference>
<dbReference type="OrthoDB" id="348121at2759"/>
<proteinExistence type="predicted"/>
<dbReference type="VEuPathDB" id="ToxoDB:ENH_00030160"/>
<accession>U6MIH2</accession>
<feature type="region of interest" description="Disordered" evidence="1">
    <location>
        <begin position="146"/>
        <end position="176"/>
    </location>
</feature>
<dbReference type="AlphaFoldDB" id="U6MIH2"/>
<protein>
    <submittedName>
        <fullName evidence="2">Uncharacterized protein</fullName>
    </submittedName>
</protein>